<dbReference type="Pfam" id="PF05732">
    <property type="entry name" value="RepL"/>
    <property type="match status" value="1"/>
</dbReference>
<sequence>MSEVTMSSEDLQKMMDLTGLKVTDVMKLIQIKNDEEKEQREREEQQKNTDFVQLYRETMPAMRKLMVDNAFASSVLFFILEHMDNRNSLVCSHVVLMEYFGKSRSTIHRAISVLKEEGFLAVFKIGNSNMYTVNPDLAWTDKRSNKKFSKYDGKILVSQKENLDYYHSKAYDKFKKLRESPQD</sequence>
<organism evidence="3 4">
    <name type="scientific">Bacillus thuringiensis subsp. tolworthi</name>
    <dbReference type="NCBI Taxonomy" id="1442"/>
    <lineage>
        <taxon>Bacteria</taxon>
        <taxon>Bacillati</taxon>
        <taxon>Bacillota</taxon>
        <taxon>Bacilli</taxon>
        <taxon>Bacillales</taxon>
        <taxon>Bacillaceae</taxon>
        <taxon>Bacillus</taxon>
        <taxon>Bacillus cereus group</taxon>
    </lineage>
</organism>
<gene>
    <name evidence="3" type="ORF">KNN_07188</name>
</gene>
<evidence type="ECO:0000313" key="4">
    <source>
        <dbReference type="Proteomes" id="UP000055316"/>
    </source>
</evidence>
<dbReference type="GO" id="GO:0003677">
    <property type="term" value="F:DNA binding"/>
    <property type="evidence" value="ECO:0007669"/>
    <property type="project" value="UniProtKB-KW"/>
</dbReference>
<dbReference type="InterPro" id="IPR036390">
    <property type="entry name" value="WH_DNA-bd_sf"/>
</dbReference>
<dbReference type="CDD" id="cd00090">
    <property type="entry name" value="HTH_ARSR"/>
    <property type="match status" value="1"/>
</dbReference>
<dbReference type="InterPro" id="IPR011991">
    <property type="entry name" value="ArsR-like_HTH"/>
</dbReference>
<dbReference type="RefSeq" id="WP_103629845.1">
    <property type="nucleotide sequence ID" value="NZ_AP014872.1"/>
</dbReference>
<protein>
    <submittedName>
        <fullName evidence="3">Rep protein</fullName>
    </submittedName>
</protein>
<keyword evidence="1" id="KW-0238">DNA-binding</keyword>
<reference evidence="3 4" key="1">
    <citation type="submission" date="2015-05" db="EMBL/GenBank/DDBJ databases">
        <title>Whole genome sequence of Bacillus thuringiensis serovar tolworthi Pasteur Institute Standard strain.</title>
        <authorList>
            <person name="Kanda K."/>
            <person name="Nakashima K."/>
            <person name="Nagano Y."/>
        </authorList>
    </citation>
    <scope>NUCLEOTIDE SEQUENCE [LARGE SCALE GENOMIC DNA]</scope>
    <source>
        <strain evidence="3 4">Pasteur Institute Standard strain</strain>
        <plasmid evidence="4">pKK8 DNA</plasmid>
    </source>
</reference>
<feature type="domain" description="Plasmid replication protein RepL" evidence="2">
    <location>
        <begin position="19"/>
        <end position="146"/>
    </location>
</feature>
<dbReference type="SUPFAM" id="SSF46785">
    <property type="entry name" value="Winged helix' DNA-binding domain"/>
    <property type="match status" value="1"/>
</dbReference>
<dbReference type="AlphaFoldDB" id="A0A9W4A1R1"/>
<dbReference type="Proteomes" id="UP000055316">
    <property type="component" value="Plasmid pKK8"/>
</dbReference>
<accession>A0A9W4A1R1</accession>
<dbReference type="EMBL" id="AP014872">
    <property type="protein sequence ID" value="BAR87921.1"/>
    <property type="molecule type" value="Genomic_DNA"/>
</dbReference>
<name>A0A9W4A1R1_BACTO</name>
<evidence type="ECO:0000313" key="3">
    <source>
        <dbReference type="EMBL" id="BAR87921.1"/>
    </source>
</evidence>
<geneLocation type="plasmid" evidence="4">
    <name>pKK8 DNA</name>
</geneLocation>
<dbReference type="GO" id="GO:0006276">
    <property type="term" value="P:plasmid maintenance"/>
    <property type="evidence" value="ECO:0007669"/>
    <property type="project" value="InterPro"/>
</dbReference>
<evidence type="ECO:0000256" key="1">
    <source>
        <dbReference type="ARBA" id="ARBA00023125"/>
    </source>
</evidence>
<dbReference type="InterPro" id="IPR008813">
    <property type="entry name" value="Plasmid_replication_RepL"/>
</dbReference>
<keyword evidence="3" id="KW-0614">Plasmid</keyword>
<evidence type="ECO:0000259" key="2">
    <source>
        <dbReference type="Pfam" id="PF05732"/>
    </source>
</evidence>
<dbReference type="GO" id="GO:0006260">
    <property type="term" value="P:DNA replication"/>
    <property type="evidence" value="ECO:0007669"/>
    <property type="project" value="InterPro"/>
</dbReference>
<proteinExistence type="predicted"/>